<dbReference type="GO" id="GO:1990931">
    <property type="term" value="F:mRNA N6-methyladenosine dioxygenase activity"/>
    <property type="evidence" value="ECO:0007669"/>
    <property type="project" value="TreeGrafter"/>
</dbReference>
<proteinExistence type="predicted"/>
<protein>
    <recommendedName>
        <fullName evidence="3">Alpha-ketoglutarate-dependent dioxygenase FTO catalytic domain-containing protein</fullName>
    </recommendedName>
</protein>
<dbReference type="Gene3D" id="2.60.120.590">
    <property type="entry name" value="Alpha-ketoglutarate-dependent dioxygenase AlkB-like"/>
    <property type="match status" value="1"/>
</dbReference>
<dbReference type="EMBL" id="JAINUF010000022">
    <property type="protein sequence ID" value="KAJ8333690.1"/>
    <property type="molecule type" value="Genomic_DNA"/>
</dbReference>
<evidence type="ECO:0000259" key="3">
    <source>
        <dbReference type="SMART" id="SM01223"/>
    </source>
</evidence>
<dbReference type="PANTHER" id="PTHR31291">
    <property type="entry name" value="ALPHA-KETOGLUTARATE-DEPENDENT DIOXYGENASE FTO"/>
    <property type="match status" value="1"/>
</dbReference>
<evidence type="ECO:0000313" key="4">
    <source>
        <dbReference type="EMBL" id="KAJ8333690.1"/>
    </source>
</evidence>
<dbReference type="GO" id="GO:0035516">
    <property type="term" value="F:broad specificity oxidative DNA demethylase activity"/>
    <property type="evidence" value="ECO:0007669"/>
    <property type="project" value="InterPro"/>
</dbReference>
<feature type="domain" description="Alpha-ketoglutarate-dependent dioxygenase FTO catalytic" evidence="3">
    <location>
        <begin position="75"/>
        <end position="219"/>
    </location>
</feature>
<reference evidence="4" key="1">
    <citation type="journal article" date="2023" name="Science">
        <title>Genome structures resolve the early diversification of teleost fishes.</title>
        <authorList>
            <person name="Parey E."/>
            <person name="Louis A."/>
            <person name="Montfort J."/>
            <person name="Bouchez O."/>
            <person name="Roques C."/>
            <person name="Iampietro C."/>
            <person name="Lluch J."/>
            <person name="Castinel A."/>
            <person name="Donnadieu C."/>
            <person name="Desvignes T."/>
            <person name="Floi Bucao C."/>
            <person name="Jouanno E."/>
            <person name="Wen M."/>
            <person name="Mejri S."/>
            <person name="Dirks R."/>
            <person name="Jansen H."/>
            <person name="Henkel C."/>
            <person name="Chen W.J."/>
            <person name="Zahm M."/>
            <person name="Cabau C."/>
            <person name="Klopp C."/>
            <person name="Thompson A.W."/>
            <person name="Robinson-Rechavi M."/>
            <person name="Braasch I."/>
            <person name="Lecointre G."/>
            <person name="Bobe J."/>
            <person name="Postlethwait J.H."/>
            <person name="Berthelot C."/>
            <person name="Roest Crollius H."/>
            <person name="Guiguen Y."/>
        </authorList>
    </citation>
    <scope>NUCLEOTIDE SEQUENCE</scope>
    <source>
        <strain evidence="4">WJC10195</strain>
    </source>
</reference>
<dbReference type="GO" id="GO:0040014">
    <property type="term" value="P:regulation of multicellular organism growth"/>
    <property type="evidence" value="ECO:0007669"/>
    <property type="project" value="InterPro"/>
</dbReference>
<dbReference type="InterPro" id="IPR037151">
    <property type="entry name" value="AlkB-like_sf"/>
</dbReference>
<dbReference type="GO" id="GO:0008198">
    <property type="term" value="F:ferrous iron binding"/>
    <property type="evidence" value="ECO:0007669"/>
    <property type="project" value="TreeGrafter"/>
</dbReference>
<comment type="caution">
    <text evidence="4">The sequence shown here is derived from an EMBL/GenBank/DDBJ whole genome shotgun (WGS) entry which is preliminary data.</text>
</comment>
<dbReference type="AlphaFoldDB" id="A0A9Q1IAV1"/>
<evidence type="ECO:0000256" key="1">
    <source>
        <dbReference type="ARBA" id="ARBA00001954"/>
    </source>
</evidence>
<evidence type="ECO:0000313" key="5">
    <source>
        <dbReference type="Proteomes" id="UP001152622"/>
    </source>
</evidence>
<gene>
    <name evidence="4" type="ORF">SKAU_G00410090</name>
</gene>
<comment type="cofactor">
    <cofactor evidence="1">
        <name>Fe(2+)</name>
        <dbReference type="ChEBI" id="CHEBI:29033"/>
    </cofactor>
</comment>
<sequence length="219" mass="24488">MCRVALAVGVRHARSMTHHALSVETPRPARAQALLFAQVQGPIHFLILPEALENERQKLLQELGGQHIPFLSPSDPGYQQLWESSYCGLALRPADSLPANLHERVRAALHALQSRGCLFRDLVRIRGRDVFTVVSRSLLGRPGDTYRYLGTRLFALPWHREDQGNVEACCDHDLREACRALWELNEYFREDVVRVEAGGPPGGRRGPAGRPGELQPGHV</sequence>
<dbReference type="InterPro" id="IPR024367">
    <property type="entry name" value="FTO_cat_dom"/>
</dbReference>
<keyword evidence="5" id="KW-1185">Reference proteome</keyword>
<dbReference type="OrthoDB" id="46257at2759"/>
<dbReference type="InterPro" id="IPR032868">
    <property type="entry name" value="FTO"/>
</dbReference>
<dbReference type="Pfam" id="PF12933">
    <property type="entry name" value="FTO_NTD"/>
    <property type="match status" value="1"/>
</dbReference>
<dbReference type="Proteomes" id="UP001152622">
    <property type="component" value="Chromosome 22"/>
</dbReference>
<evidence type="ECO:0000256" key="2">
    <source>
        <dbReference type="SAM" id="MobiDB-lite"/>
    </source>
</evidence>
<dbReference type="GO" id="GO:0006307">
    <property type="term" value="P:DNA alkylation repair"/>
    <property type="evidence" value="ECO:0007669"/>
    <property type="project" value="InterPro"/>
</dbReference>
<name>A0A9Q1IAV1_SYNKA</name>
<dbReference type="GO" id="GO:0042245">
    <property type="term" value="P:RNA repair"/>
    <property type="evidence" value="ECO:0007669"/>
    <property type="project" value="InterPro"/>
</dbReference>
<organism evidence="4 5">
    <name type="scientific">Synaphobranchus kaupii</name>
    <name type="common">Kaup's arrowtooth eel</name>
    <dbReference type="NCBI Taxonomy" id="118154"/>
    <lineage>
        <taxon>Eukaryota</taxon>
        <taxon>Metazoa</taxon>
        <taxon>Chordata</taxon>
        <taxon>Craniata</taxon>
        <taxon>Vertebrata</taxon>
        <taxon>Euteleostomi</taxon>
        <taxon>Actinopterygii</taxon>
        <taxon>Neopterygii</taxon>
        <taxon>Teleostei</taxon>
        <taxon>Anguilliformes</taxon>
        <taxon>Synaphobranchidae</taxon>
        <taxon>Synaphobranchus</taxon>
    </lineage>
</organism>
<dbReference type="PANTHER" id="PTHR31291:SF2">
    <property type="entry name" value="ALPHA-KETOGLUTARATE-DEPENDENT DIOXYGENASE FTO"/>
    <property type="match status" value="1"/>
</dbReference>
<dbReference type="SMART" id="SM01223">
    <property type="entry name" value="FTO_NTD"/>
    <property type="match status" value="1"/>
</dbReference>
<accession>A0A9Q1IAV1</accession>
<feature type="region of interest" description="Disordered" evidence="2">
    <location>
        <begin position="196"/>
        <end position="219"/>
    </location>
</feature>